<evidence type="ECO:0000313" key="2">
    <source>
        <dbReference type="EMBL" id="GAA4269490.1"/>
    </source>
</evidence>
<name>A0ABP8EB98_9FLAO</name>
<evidence type="ECO:0000313" key="3">
    <source>
        <dbReference type="Proteomes" id="UP001500027"/>
    </source>
</evidence>
<dbReference type="Proteomes" id="UP001500027">
    <property type="component" value="Unassembled WGS sequence"/>
</dbReference>
<feature type="transmembrane region" description="Helical" evidence="1">
    <location>
        <begin position="6"/>
        <end position="27"/>
    </location>
</feature>
<feature type="transmembrane region" description="Helical" evidence="1">
    <location>
        <begin position="39"/>
        <end position="57"/>
    </location>
</feature>
<dbReference type="EMBL" id="BAABAV010000001">
    <property type="protein sequence ID" value="GAA4269490.1"/>
    <property type="molecule type" value="Genomic_DNA"/>
</dbReference>
<reference evidence="3" key="1">
    <citation type="journal article" date="2019" name="Int. J. Syst. Evol. Microbiol.">
        <title>The Global Catalogue of Microorganisms (GCM) 10K type strain sequencing project: providing services to taxonomists for standard genome sequencing and annotation.</title>
        <authorList>
            <consortium name="The Broad Institute Genomics Platform"/>
            <consortium name="The Broad Institute Genome Sequencing Center for Infectious Disease"/>
            <person name="Wu L."/>
            <person name="Ma J."/>
        </authorList>
    </citation>
    <scope>NUCLEOTIDE SEQUENCE [LARGE SCALE GENOMIC DNA]</scope>
    <source>
        <strain evidence="3">JCM 17452</strain>
    </source>
</reference>
<gene>
    <name evidence="2" type="ORF">GCM10022257_15910</name>
</gene>
<evidence type="ECO:0000256" key="1">
    <source>
        <dbReference type="SAM" id="Phobius"/>
    </source>
</evidence>
<feature type="transmembrane region" description="Helical" evidence="1">
    <location>
        <begin position="155"/>
        <end position="173"/>
    </location>
</feature>
<organism evidence="2 3">
    <name type="scientific">Hyunsoonleella aestuarii</name>
    <dbReference type="NCBI Taxonomy" id="912802"/>
    <lineage>
        <taxon>Bacteria</taxon>
        <taxon>Pseudomonadati</taxon>
        <taxon>Bacteroidota</taxon>
        <taxon>Flavobacteriia</taxon>
        <taxon>Flavobacteriales</taxon>
        <taxon>Flavobacteriaceae</taxon>
    </lineage>
</organism>
<keyword evidence="1" id="KW-1133">Transmembrane helix</keyword>
<sequence length="183" mass="21123">MTLSNFYLSLCKVYFTFIKSILNRTVMKTTYLLPHKYNTLGWIILGIGLTAGIFILLTDYESNFLTTKVLAVYNDEAIFTSSKGFFKIIENSIIDELTAIAIIIGGFLVVFSREKIEDEFISKLRSDSLIWAIVVNYGILVLAILFVFGLSFFDILVFNMFTPLLFFIFRFNFLKHKSRSHEE</sequence>
<feature type="transmembrane region" description="Helical" evidence="1">
    <location>
        <begin position="128"/>
        <end position="149"/>
    </location>
</feature>
<protein>
    <submittedName>
        <fullName evidence="2">Uncharacterized protein</fullName>
    </submittedName>
</protein>
<keyword evidence="1" id="KW-0812">Transmembrane</keyword>
<accession>A0ABP8EB98</accession>
<keyword evidence="1" id="KW-0472">Membrane</keyword>
<keyword evidence="3" id="KW-1185">Reference proteome</keyword>
<comment type="caution">
    <text evidence="2">The sequence shown here is derived from an EMBL/GenBank/DDBJ whole genome shotgun (WGS) entry which is preliminary data.</text>
</comment>
<feature type="transmembrane region" description="Helical" evidence="1">
    <location>
        <begin position="97"/>
        <end position="116"/>
    </location>
</feature>
<proteinExistence type="predicted"/>